<keyword evidence="6 7" id="KW-0472">Membrane</keyword>
<dbReference type="PANTHER" id="PTHR30193">
    <property type="entry name" value="ABC TRANSPORTER PERMEASE PROTEIN"/>
    <property type="match status" value="1"/>
</dbReference>
<dbReference type="GO" id="GO:0055085">
    <property type="term" value="P:transmembrane transport"/>
    <property type="evidence" value="ECO:0007669"/>
    <property type="project" value="InterPro"/>
</dbReference>
<proteinExistence type="inferred from homology"/>
<dbReference type="SUPFAM" id="SSF160964">
    <property type="entry name" value="MalF N-terminal region-like"/>
    <property type="match status" value="1"/>
</dbReference>
<dbReference type="InterPro" id="IPR000515">
    <property type="entry name" value="MetI-like"/>
</dbReference>
<dbReference type="InterPro" id="IPR051393">
    <property type="entry name" value="ABC_transporter_permease"/>
</dbReference>
<dbReference type="PANTHER" id="PTHR30193:SF37">
    <property type="entry name" value="INNER MEMBRANE ABC TRANSPORTER PERMEASE PROTEIN YCJO"/>
    <property type="match status" value="1"/>
</dbReference>
<dbReference type="AlphaFoldDB" id="A0A6L7AB12"/>
<dbReference type="PROSITE" id="PS50928">
    <property type="entry name" value="ABC_TM1"/>
    <property type="match status" value="1"/>
</dbReference>
<dbReference type="EMBL" id="WSZI01000013">
    <property type="protein sequence ID" value="MWN21278.1"/>
    <property type="molecule type" value="Genomic_DNA"/>
</dbReference>
<dbReference type="SUPFAM" id="SSF161098">
    <property type="entry name" value="MetI-like"/>
    <property type="match status" value="1"/>
</dbReference>
<comment type="caution">
    <text evidence="9">The sequence shown here is derived from an EMBL/GenBank/DDBJ whole genome shotgun (WGS) entry which is preliminary data.</text>
</comment>
<feature type="transmembrane region" description="Helical" evidence="7">
    <location>
        <begin position="284"/>
        <end position="301"/>
    </location>
</feature>
<dbReference type="Pfam" id="PF00528">
    <property type="entry name" value="BPD_transp_1"/>
    <property type="match status" value="1"/>
</dbReference>
<accession>A0A6L7AB12</accession>
<name>A0A6L7AB12_LEULA</name>
<evidence type="ECO:0000256" key="1">
    <source>
        <dbReference type="ARBA" id="ARBA00004651"/>
    </source>
</evidence>
<feature type="transmembrane region" description="Helical" evidence="7">
    <location>
        <begin position="226"/>
        <end position="245"/>
    </location>
</feature>
<evidence type="ECO:0000256" key="4">
    <source>
        <dbReference type="ARBA" id="ARBA00022692"/>
    </source>
</evidence>
<feature type="transmembrane region" description="Helical" evidence="7">
    <location>
        <begin position="82"/>
        <end position="107"/>
    </location>
</feature>
<evidence type="ECO:0000313" key="10">
    <source>
        <dbReference type="Proteomes" id="UP000478636"/>
    </source>
</evidence>
<evidence type="ECO:0000259" key="8">
    <source>
        <dbReference type="PROSITE" id="PS50928"/>
    </source>
</evidence>
<protein>
    <submittedName>
        <fullName evidence="9">ABC transporter permease subunit</fullName>
    </submittedName>
</protein>
<gene>
    <name evidence="9" type="ORF">GQS40_06275</name>
</gene>
<dbReference type="CDD" id="cd06261">
    <property type="entry name" value="TM_PBP2"/>
    <property type="match status" value="1"/>
</dbReference>
<sequence length="309" mass="34410">MAQITPALYHQADTKQRWRQALRTHLVALGFLTPSLIFLGVFIFYPLVKTVYYSFFLTNALGEPVKFVGFANYTTILKDPVFLTSLGVTLIFVVAVTSLTTISALALANLARKHLRGTVIFRTLFASTMGVSVSVASVLWLFFFQPTTGVSDMILNALHLPPIHWLTGNVWALVAVILTVVWMNIGFAFLAISGALENVPTHLYETAEIEGITPWLKFRYITLPHISPTLFFVATVTMINAFQTFGQVDLLTKGGPNNHTNLIVYQIYRDAFVNLNIGKASTESIILALLIALVTMAQFKLTEKRVMYQ</sequence>
<evidence type="ECO:0000256" key="2">
    <source>
        <dbReference type="ARBA" id="ARBA00022448"/>
    </source>
</evidence>
<keyword evidence="2 7" id="KW-0813">Transport</keyword>
<organism evidence="9 10">
    <name type="scientific">Leuconostoc lactis</name>
    <dbReference type="NCBI Taxonomy" id="1246"/>
    <lineage>
        <taxon>Bacteria</taxon>
        <taxon>Bacillati</taxon>
        <taxon>Bacillota</taxon>
        <taxon>Bacilli</taxon>
        <taxon>Lactobacillales</taxon>
        <taxon>Lactobacillaceae</taxon>
        <taxon>Leuconostoc</taxon>
    </lineage>
</organism>
<dbReference type="RefSeq" id="WP_252968236.1">
    <property type="nucleotide sequence ID" value="NZ_JBKWFG010000001.1"/>
</dbReference>
<evidence type="ECO:0000256" key="5">
    <source>
        <dbReference type="ARBA" id="ARBA00022989"/>
    </source>
</evidence>
<feature type="transmembrane region" description="Helical" evidence="7">
    <location>
        <begin position="26"/>
        <end position="48"/>
    </location>
</feature>
<reference evidence="9 10" key="1">
    <citation type="submission" date="2019-12" db="EMBL/GenBank/DDBJ databases">
        <title>Complete genome sequence of Leuconostoc lactis strain AVN1 provides insights into metabolic potential.</title>
        <authorList>
            <person name="Besrour N."/>
            <person name="Najjari A."/>
            <person name="Fhoula I."/>
            <person name="Jaballah S."/>
            <person name="Klibi N."/>
            <person name="Ouzari H.I."/>
        </authorList>
    </citation>
    <scope>NUCLEOTIDE SEQUENCE [LARGE SCALE GENOMIC DNA]</scope>
    <source>
        <strain evidence="9 10">AVN1</strain>
    </source>
</reference>
<evidence type="ECO:0000256" key="3">
    <source>
        <dbReference type="ARBA" id="ARBA00022475"/>
    </source>
</evidence>
<evidence type="ECO:0000256" key="7">
    <source>
        <dbReference type="RuleBase" id="RU363032"/>
    </source>
</evidence>
<evidence type="ECO:0000313" key="9">
    <source>
        <dbReference type="EMBL" id="MWN21278.1"/>
    </source>
</evidence>
<comment type="similarity">
    <text evidence="7">Belongs to the binding-protein-dependent transport system permease family.</text>
</comment>
<feature type="domain" description="ABC transmembrane type-1" evidence="8">
    <location>
        <begin position="86"/>
        <end position="298"/>
    </location>
</feature>
<feature type="transmembrane region" description="Helical" evidence="7">
    <location>
        <begin position="119"/>
        <end position="143"/>
    </location>
</feature>
<dbReference type="GO" id="GO:0005886">
    <property type="term" value="C:plasma membrane"/>
    <property type="evidence" value="ECO:0007669"/>
    <property type="project" value="UniProtKB-SubCell"/>
</dbReference>
<dbReference type="Gene3D" id="1.10.3720.10">
    <property type="entry name" value="MetI-like"/>
    <property type="match status" value="1"/>
</dbReference>
<feature type="transmembrane region" description="Helical" evidence="7">
    <location>
        <begin position="170"/>
        <end position="192"/>
    </location>
</feature>
<keyword evidence="5 7" id="KW-1133">Transmembrane helix</keyword>
<evidence type="ECO:0000256" key="6">
    <source>
        <dbReference type="ARBA" id="ARBA00023136"/>
    </source>
</evidence>
<keyword evidence="4 7" id="KW-0812">Transmembrane</keyword>
<dbReference type="InterPro" id="IPR035906">
    <property type="entry name" value="MetI-like_sf"/>
</dbReference>
<dbReference type="Proteomes" id="UP000478636">
    <property type="component" value="Unassembled WGS sequence"/>
</dbReference>
<keyword evidence="3" id="KW-1003">Cell membrane</keyword>
<comment type="subcellular location">
    <subcellularLocation>
        <location evidence="1 7">Cell membrane</location>
        <topology evidence="1 7">Multi-pass membrane protein</topology>
    </subcellularLocation>
</comment>